<accession>A0A6C0CHE9</accession>
<keyword evidence="1" id="KW-0472">Membrane</keyword>
<feature type="transmembrane region" description="Helical" evidence="1">
    <location>
        <begin position="50"/>
        <end position="67"/>
    </location>
</feature>
<name>A0A6C0CHE9_9ZZZZ</name>
<organism evidence="2">
    <name type="scientific">viral metagenome</name>
    <dbReference type="NCBI Taxonomy" id="1070528"/>
    <lineage>
        <taxon>unclassified sequences</taxon>
        <taxon>metagenomes</taxon>
        <taxon>organismal metagenomes</taxon>
    </lineage>
</organism>
<keyword evidence="1" id="KW-0812">Transmembrane</keyword>
<feature type="transmembrane region" description="Helical" evidence="1">
    <location>
        <begin position="142"/>
        <end position="161"/>
    </location>
</feature>
<protein>
    <submittedName>
        <fullName evidence="2">Uncharacterized protein</fullName>
    </submittedName>
</protein>
<feature type="transmembrane region" description="Helical" evidence="1">
    <location>
        <begin position="21"/>
        <end position="38"/>
    </location>
</feature>
<sequence>MMLKIKSKKPRESYISKFKNVICPLLSFFFIALIILYIKFKKTFTSFDKCLFYITILSQLFTLYSCFVKWSPDLLMYTHYSFVLMLYIVLLSDNISLLAYYLIVITFVILGWKLNNNVCIFDKLSWDIEIMGYEIKNTRSRSAFMIYILILAYPLKIFYSLR</sequence>
<dbReference type="EMBL" id="MN739424">
    <property type="protein sequence ID" value="QHT04206.1"/>
    <property type="molecule type" value="Genomic_DNA"/>
</dbReference>
<feature type="transmembrane region" description="Helical" evidence="1">
    <location>
        <begin position="74"/>
        <end position="92"/>
    </location>
</feature>
<reference evidence="2" key="1">
    <citation type="journal article" date="2020" name="Nature">
        <title>Giant virus diversity and host interactions through global metagenomics.</title>
        <authorList>
            <person name="Schulz F."/>
            <person name="Roux S."/>
            <person name="Paez-Espino D."/>
            <person name="Jungbluth S."/>
            <person name="Walsh D.A."/>
            <person name="Denef V.J."/>
            <person name="McMahon K.D."/>
            <person name="Konstantinidis K.T."/>
            <person name="Eloe-Fadrosh E.A."/>
            <person name="Kyrpides N.C."/>
            <person name="Woyke T."/>
        </authorList>
    </citation>
    <scope>NUCLEOTIDE SEQUENCE</scope>
    <source>
        <strain evidence="2">GVMAG-M-3300021185-45</strain>
    </source>
</reference>
<dbReference type="AlphaFoldDB" id="A0A6C0CHE9"/>
<evidence type="ECO:0000256" key="1">
    <source>
        <dbReference type="SAM" id="Phobius"/>
    </source>
</evidence>
<keyword evidence="1" id="KW-1133">Transmembrane helix</keyword>
<proteinExistence type="predicted"/>
<evidence type="ECO:0000313" key="2">
    <source>
        <dbReference type="EMBL" id="QHT04206.1"/>
    </source>
</evidence>